<dbReference type="NCBIfam" id="TIGR00752">
    <property type="entry name" value="slp"/>
    <property type="match status" value="1"/>
</dbReference>
<feature type="chain" id="PRO_5015642555" description="Starvation-inducible protein" evidence="1">
    <location>
        <begin position="20"/>
        <end position="194"/>
    </location>
</feature>
<dbReference type="Proteomes" id="UP000239007">
    <property type="component" value="Unassembled WGS sequence"/>
</dbReference>
<dbReference type="GO" id="GO:0019867">
    <property type="term" value="C:outer membrane"/>
    <property type="evidence" value="ECO:0007669"/>
    <property type="project" value="InterPro"/>
</dbReference>
<sequence>MKKILLASLALVLSGCASYPDNVSVADGTELTSFEEVSKSDSALIGKTVRWSGIIAKVSNEKKVTKFDVLYYPASTNGRPKTSDQPLGRFRVVMEGFIDPAIYKQGKAITALGQLKASETAKIGEYEYEYPTLISKNIHLWGPLQKAPQVQFNYGWHGVQPNWYWRGGVRHVYIIGQGKTKSPAAQAKPKLSHD</sequence>
<dbReference type="Pfam" id="PF03843">
    <property type="entry name" value="Slp"/>
    <property type="match status" value="1"/>
</dbReference>
<gene>
    <name evidence="2" type="ORF">BTO11_08185</name>
</gene>
<evidence type="ECO:0000256" key="1">
    <source>
        <dbReference type="SAM" id="SignalP"/>
    </source>
</evidence>
<dbReference type="PANTHER" id="PTHR37530">
    <property type="entry name" value="OUTER MEMBRANE PROTEIN SLP"/>
    <property type="match status" value="1"/>
</dbReference>
<dbReference type="PROSITE" id="PS51257">
    <property type="entry name" value="PROKAR_LIPOPROTEIN"/>
    <property type="match status" value="1"/>
</dbReference>
<evidence type="ECO:0000313" key="3">
    <source>
        <dbReference type="Proteomes" id="UP000239007"/>
    </source>
</evidence>
<organism evidence="2 3">
    <name type="scientific">Psychrosphaera saromensis</name>
    <dbReference type="NCBI Taxonomy" id="716813"/>
    <lineage>
        <taxon>Bacteria</taxon>
        <taxon>Pseudomonadati</taxon>
        <taxon>Pseudomonadota</taxon>
        <taxon>Gammaproteobacteria</taxon>
        <taxon>Alteromonadales</taxon>
        <taxon>Pseudoalteromonadaceae</taxon>
        <taxon>Psychrosphaera</taxon>
    </lineage>
</organism>
<accession>A0A2S7UUL6</accession>
<reference evidence="2 3" key="1">
    <citation type="submission" date="2016-12" db="EMBL/GenBank/DDBJ databases">
        <title>Diversity of luminous bacteria.</title>
        <authorList>
            <person name="Yoshizawa S."/>
            <person name="Kogure K."/>
        </authorList>
    </citation>
    <scope>NUCLEOTIDE SEQUENCE [LARGE SCALE GENOMIC DNA]</scope>
    <source>
        <strain evidence="2 3">SA4-48</strain>
    </source>
</reference>
<evidence type="ECO:0000313" key="2">
    <source>
        <dbReference type="EMBL" id="PQJ53647.1"/>
    </source>
</evidence>
<dbReference type="PANTHER" id="PTHR37530:SF1">
    <property type="entry name" value="OUTER MEMBRANE PROTEIN SLP"/>
    <property type="match status" value="1"/>
</dbReference>
<dbReference type="RefSeq" id="WP_105052136.1">
    <property type="nucleotide sequence ID" value="NZ_BMYG01000002.1"/>
</dbReference>
<feature type="signal peptide" evidence="1">
    <location>
        <begin position="1"/>
        <end position="19"/>
    </location>
</feature>
<dbReference type="EMBL" id="MSCH01000003">
    <property type="protein sequence ID" value="PQJ53647.1"/>
    <property type="molecule type" value="Genomic_DNA"/>
</dbReference>
<proteinExistence type="predicted"/>
<keyword evidence="1" id="KW-0732">Signal</keyword>
<dbReference type="InterPro" id="IPR004658">
    <property type="entry name" value="OMP_Slp"/>
</dbReference>
<name>A0A2S7UUL6_9GAMM</name>
<dbReference type="PIRSF" id="PIRSF004982">
    <property type="entry name" value="SlP"/>
    <property type="match status" value="1"/>
</dbReference>
<dbReference type="OrthoDB" id="5295757at2"/>
<dbReference type="AlphaFoldDB" id="A0A2S7UUL6"/>
<protein>
    <recommendedName>
        <fullName evidence="4">Starvation-inducible protein</fullName>
    </recommendedName>
</protein>
<evidence type="ECO:0008006" key="4">
    <source>
        <dbReference type="Google" id="ProtNLM"/>
    </source>
</evidence>
<comment type="caution">
    <text evidence="2">The sequence shown here is derived from an EMBL/GenBank/DDBJ whole genome shotgun (WGS) entry which is preliminary data.</text>
</comment>
<keyword evidence="3" id="KW-1185">Reference proteome</keyword>